<evidence type="ECO:0000313" key="1">
    <source>
        <dbReference type="EMBL" id="OLZ45739.1"/>
    </source>
</evidence>
<evidence type="ECO:0000313" key="2">
    <source>
        <dbReference type="Proteomes" id="UP000187486"/>
    </source>
</evidence>
<dbReference type="RefSeq" id="WP_076165653.1">
    <property type="nucleotide sequence ID" value="NZ_JBEZVB010000117.1"/>
</dbReference>
<gene>
    <name evidence="1" type="ORF">BS329_32425</name>
</gene>
<dbReference type="STRING" id="76021.BS329_32425"/>
<keyword evidence="2" id="KW-1185">Reference proteome</keyword>
<comment type="caution">
    <text evidence="1">The sequence shown here is derived from an EMBL/GenBank/DDBJ whole genome shotgun (WGS) entry which is preliminary data.</text>
</comment>
<proteinExistence type="predicted"/>
<sequence length="102" mass="10839">MDALGKLGVDHPLVDNDSIADAVREILPGGVNTALELGRFTEMLSDVWSIPDFYPMAVIPNGVRLTAYDGESSDLPAEALQCYVDLVEAGGAGRPGFVTMDQ</sequence>
<dbReference type="AlphaFoldDB" id="A0A1R0KIR5"/>
<dbReference type="Proteomes" id="UP000187486">
    <property type="component" value="Unassembled WGS sequence"/>
</dbReference>
<dbReference type="EMBL" id="MQUQ01000019">
    <property type="protein sequence ID" value="OLZ45739.1"/>
    <property type="molecule type" value="Genomic_DNA"/>
</dbReference>
<name>A0A1R0KIR5_9PSEU</name>
<reference evidence="1 2" key="1">
    <citation type="submission" date="2016-01" db="EMBL/GenBank/DDBJ databases">
        <title>Amycolatopsis coloradensis genome sequencing and assembly.</title>
        <authorList>
            <person name="Mayilraj S."/>
        </authorList>
    </citation>
    <scope>NUCLEOTIDE SEQUENCE [LARGE SCALE GENOMIC DNA]</scope>
    <source>
        <strain evidence="1 2">DSM 44225</strain>
    </source>
</reference>
<accession>A0A1R0KIR5</accession>
<organism evidence="1 2">
    <name type="scientific">Amycolatopsis coloradensis</name>
    <dbReference type="NCBI Taxonomy" id="76021"/>
    <lineage>
        <taxon>Bacteria</taxon>
        <taxon>Bacillati</taxon>
        <taxon>Actinomycetota</taxon>
        <taxon>Actinomycetes</taxon>
        <taxon>Pseudonocardiales</taxon>
        <taxon>Pseudonocardiaceae</taxon>
        <taxon>Amycolatopsis</taxon>
    </lineage>
</organism>
<protein>
    <submittedName>
        <fullName evidence="1">Uncharacterized protein</fullName>
    </submittedName>
</protein>